<dbReference type="RefSeq" id="WP_196936323.1">
    <property type="nucleotide sequence ID" value="NZ_MU158698.1"/>
</dbReference>
<evidence type="ECO:0000313" key="1">
    <source>
        <dbReference type="EMBL" id="MBE8714428.1"/>
    </source>
</evidence>
<evidence type="ECO:0000313" key="2">
    <source>
        <dbReference type="Proteomes" id="UP000616201"/>
    </source>
</evidence>
<accession>A0A928UWS9</accession>
<dbReference type="EMBL" id="PRDK01000006">
    <property type="protein sequence ID" value="MBE8714428.1"/>
    <property type="molecule type" value="Genomic_DNA"/>
</dbReference>
<proteinExistence type="predicted"/>
<sequence length="202" mass="22242">MKSIIKLCIGILVFTSCTKDSEEINSKENFTARYGGKPFVGTAKGARSQDGVTNYTWNGEGRVALIEALDDSVSMVFMADFGDKGEINFKVRGKFDESTYRMETSDPTIYFRILEEQITGSIKNAGQQMLFQGSMQQEQVKMTMQVDFMEENGPFPKGSSLNLSFDTNREVSENDGDGSGCGTRLVPIWSPSGVTMGLVPDC</sequence>
<keyword evidence="2" id="KW-1185">Reference proteome</keyword>
<comment type="caution">
    <text evidence="1">The sequence shown here is derived from an EMBL/GenBank/DDBJ whole genome shotgun (WGS) entry which is preliminary data.</text>
</comment>
<dbReference type="AlphaFoldDB" id="A0A928UWS9"/>
<organism evidence="1 2">
    <name type="scientific">Sphingobacterium hungaricum</name>
    <dbReference type="NCBI Taxonomy" id="2082723"/>
    <lineage>
        <taxon>Bacteria</taxon>
        <taxon>Pseudomonadati</taxon>
        <taxon>Bacteroidota</taxon>
        <taxon>Sphingobacteriia</taxon>
        <taxon>Sphingobacteriales</taxon>
        <taxon>Sphingobacteriaceae</taxon>
        <taxon>Sphingobacterium</taxon>
    </lineage>
</organism>
<reference evidence="1" key="1">
    <citation type="submission" date="2018-02" db="EMBL/GenBank/DDBJ databases">
        <authorList>
            <person name="Vasarhelyi B.M."/>
            <person name="Deshmukh S."/>
            <person name="Balint B."/>
            <person name="Kukolya J."/>
        </authorList>
    </citation>
    <scope>NUCLEOTIDE SEQUENCE</scope>
    <source>
        <strain evidence="1">KB22</strain>
    </source>
</reference>
<dbReference type="PROSITE" id="PS51257">
    <property type="entry name" value="PROKAR_LIPOPROTEIN"/>
    <property type="match status" value="1"/>
</dbReference>
<protein>
    <submittedName>
        <fullName evidence="1">Uncharacterized protein</fullName>
    </submittedName>
</protein>
<name>A0A928UWS9_9SPHI</name>
<gene>
    <name evidence="1" type="ORF">C4F49_12120</name>
</gene>
<dbReference type="Proteomes" id="UP000616201">
    <property type="component" value="Unassembled WGS sequence"/>
</dbReference>